<dbReference type="RefSeq" id="WP_184683093.1">
    <property type="nucleotide sequence ID" value="NZ_JACHJC010000001.1"/>
</dbReference>
<accession>A0ABR6MCT0</accession>
<evidence type="ECO:0000259" key="2">
    <source>
        <dbReference type="Pfam" id="PF05685"/>
    </source>
</evidence>
<dbReference type="Pfam" id="PF05685">
    <property type="entry name" value="Uma2"/>
    <property type="match status" value="1"/>
</dbReference>
<keyword evidence="4" id="KW-1185">Reference proteome</keyword>
<dbReference type="GeneID" id="300297029"/>
<organism evidence="3 4">
    <name type="scientific">Micromonospora echinospora</name>
    <name type="common">Micromonospora purpurea</name>
    <dbReference type="NCBI Taxonomy" id="1877"/>
    <lineage>
        <taxon>Bacteria</taxon>
        <taxon>Bacillati</taxon>
        <taxon>Actinomycetota</taxon>
        <taxon>Actinomycetes</taxon>
        <taxon>Micromonosporales</taxon>
        <taxon>Micromonosporaceae</taxon>
        <taxon>Micromonospora</taxon>
    </lineage>
</organism>
<protein>
    <recommendedName>
        <fullName evidence="2">Putative restriction endonuclease domain-containing protein</fullName>
    </recommendedName>
</protein>
<dbReference type="SUPFAM" id="SSF52980">
    <property type="entry name" value="Restriction endonuclease-like"/>
    <property type="match status" value="1"/>
</dbReference>
<proteinExistence type="predicted"/>
<comment type="caution">
    <text evidence="3">The sequence shown here is derived from an EMBL/GenBank/DDBJ whole genome shotgun (WGS) entry which is preliminary data.</text>
</comment>
<reference evidence="3 4" key="1">
    <citation type="submission" date="2020-08" db="EMBL/GenBank/DDBJ databases">
        <title>Sequencing the genomes of 1000 actinobacteria strains.</title>
        <authorList>
            <person name="Klenk H.-P."/>
        </authorList>
    </citation>
    <scope>NUCLEOTIDE SEQUENCE [LARGE SCALE GENOMIC DNA]</scope>
    <source>
        <strain evidence="3 4">DSM 43036</strain>
    </source>
</reference>
<evidence type="ECO:0000256" key="1">
    <source>
        <dbReference type="SAM" id="MobiDB-lite"/>
    </source>
</evidence>
<dbReference type="InterPro" id="IPR012296">
    <property type="entry name" value="Nuclease_put_TT1808"/>
</dbReference>
<feature type="region of interest" description="Disordered" evidence="1">
    <location>
        <begin position="1"/>
        <end position="41"/>
    </location>
</feature>
<dbReference type="InterPro" id="IPR011335">
    <property type="entry name" value="Restrct_endonuc-II-like"/>
</dbReference>
<evidence type="ECO:0000313" key="3">
    <source>
        <dbReference type="EMBL" id="MBB5112162.1"/>
    </source>
</evidence>
<gene>
    <name evidence="3" type="ORF">FHU28_002001</name>
</gene>
<dbReference type="Gene3D" id="3.90.1570.10">
    <property type="entry name" value="tt1808, chain A"/>
    <property type="match status" value="1"/>
</dbReference>
<dbReference type="Proteomes" id="UP000618986">
    <property type="component" value="Unassembled WGS sequence"/>
</dbReference>
<dbReference type="InterPro" id="IPR008538">
    <property type="entry name" value="Uma2"/>
</dbReference>
<dbReference type="EMBL" id="JACHJC010000001">
    <property type="protein sequence ID" value="MBB5112162.1"/>
    <property type="molecule type" value="Genomic_DNA"/>
</dbReference>
<name>A0ABR6MCT0_MICEC</name>
<evidence type="ECO:0000313" key="4">
    <source>
        <dbReference type="Proteomes" id="UP000618986"/>
    </source>
</evidence>
<feature type="domain" description="Putative restriction endonuclease" evidence="2">
    <location>
        <begin position="92"/>
        <end position="242"/>
    </location>
</feature>
<dbReference type="CDD" id="cd06260">
    <property type="entry name" value="DUF820-like"/>
    <property type="match status" value="1"/>
</dbReference>
<sequence>MSGDTSSDAERNPGTAAVPAGELARRQGAEPVTSLDGLARPDLIGSDEELEVLLADLDASRHRDRPDRDPSGGSLDLLGRRDQPWTAAAALDLLPENNGPRIEVLRGCVIVTPGSGVDRRTAHLHLAYRIGVAARAAGWWGCRSVNLVSGDDLFVPDLVVLRRPAGGLRAVIVADPLLVGEIAPSGVIDRPREYAAAGVPYFLRVDLRNRVPALALYELVEGEYRPLAAAAAGATFVMREPFEFSVDPADLLDEEAPQA</sequence>